<organism evidence="1 2">
    <name type="scientific">Naganishia cerealis</name>
    <dbReference type="NCBI Taxonomy" id="610337"/>
    <lineage>
        <taxon>Eukaryota</taxon>
        <taxon>Fungi</taxon>
        <taxon>Dikarya</taxon>
        <taxon>Basidiomycota</taxon>
        <taxon>Agaricomycotina</taxon>
        <taxon>Tremellomycetes</taxon>
        <taxon>Filobasidiales</taxon>
        <taxon>Filobasidiaceae</taxon>
        <taxon>Naganishia</taxon>
    </lineage>
</organism>
<evidence type="ECO:0000313" key="1">
    <source>
        <dbReference type="EMBL" id="KAJ9111133.1"/>
    </source>
</evidence>
<name>A0ACC2WI30_9TREE</name>
<gene>
    <name evidence="1" type="ORF">QFC19_001332</name>
</gene>
<comment type="caution">
    <text evidence="1">The sequence shown here is derived from an EMBL/GenBank/DDBJ whole genome shotgun (WGS) entry which is preliminary data.</text>
</comment>
<evidence type="ECO:0000313" key="2">
    <source>
        <dbReference type="Proteomes" id="UP001241377"/>
    </source>
</evidence>
<reference evidence="1" key="1">
    <citation type="submission" date="2023-04" db="EMBL/GenBank/DDBJ databases">
        <title>Draft Genome sequencing of Naganishia species isolated from polar environments using Oxford Nanopore Technology.</title>
        <authorList>
            <person name="Leo P."/>
            <person name="Venkateswaran K."/>
        </authorList>
    </citation>
    <scope>NUCLEOTIDE SEQUENCE</scope>
    <source>
        <strain evidence="1">MNA-CCFEE 5261</strain>
    </source>
</reference>
<protein>
    <submittedName>
        <fullName evidence="1">Uncharacterized protein</fullName>
    </submittedName>
</protein>
<dbReference type="Proteomes" id="UP001241377">
    <property type="component" value="Unassembled WGS sequence"/>
</dbReference>
<accession>A0ACC2WI30</accession>
<proteinExistence type="predicted"/>
<dbReference type="EMBL" id="JASBWR010000009">
    <property type="protein sequence ID" value="KAJ9111133.1"/>
    <property type="molecule type" value="Genomic_DNA"/>
</dbReference>
<sequence length="488" mass="52454">MTDKPLPSTPTSSGIGQWWKRNRHRSKQSSSPGQAELGLGTLPSPSGSRRTTYDLEALTKQLAAVDFGRVSVESKSSRNASNSVASEGSSYPPLFPPPMPSRPVTTLGLPPNGTNSQFSATSPPSKRAPVYALHVTSEDIQHSASAPQLGTYSQRSMDSSSRPHPDSPYHTYRPGKHLIGKGDVFGASSSITTFDPDPRSLERLPDRPAPDRSALHGQDLRRSTAQPYQSLSSFVSPLRSVTSYPEPPQSSRDTHIPGHQTPHHTSSTAPTAAQSQSKIPITPSRRPALPTPTSTPASTTSRSGKSPAASLASPFAVQCSGYTQKGQRCKKKVKSVAAYYAIRPPLNLDNSTRAHTPPLFIAPGKENEPLRTSSSLSYGAGSSISVGLVSGEEEKRFCNVHTGQISSPEGFYCRNTAVAGEISMSRGKWIQFSACLLMITDPAAWLLIDYIPDELEEQTKVLLRLTMESPLTNNVGSARDAHHNASHK</sequence>
<keyword evidence="2" id="KW-1185">Reference proteome</keyword>